<evidence type="ECO:0000256" key="1">
    <source>
        <dbReference type="SAM" id="Phobius"/>
    </source>
</evidence>
<dbReference type="AlphaFoldDB" id="A0A2A2KUF8"/>
<keyword evidence="3" id="KW-1185">Reference proteome</keyword>
<proteinExistence type="predicted"/>
<evidence type="ECO:0000313" key="3">
    <source>
        <dbReference type="Proteomes" id="UP000218231"/>
    </source>
</evidence>
<name>A0A2A2KUF8_9BILA</name>
<keyword evidence="1" id="KW-0812">Transmembrane</keyword>
<accession>A0A2A2KUF8</accession>
<sequence length="288" mass="32516">MSQFGDSESEESTKESHFNEDKFGSDVSLFERKREGAVRIVVFKLVLGVLFVGFATGCIVYAVITCKLSAKATEMKIITSAENSQTDANGNELNMFPVNLTQMCMNGTYTIVIRIPAGGTAQDYNVTKYGVSWVQDAEKQRVYHRVGLDEGSLQYEYHVYQNFSYYRNTSGCQKLDNLGYAAFIHGFGIQYIEEKHEEQVKIGGKYHEVIVYEGEPPLSVTTADGIHPALIRGYSSADRKVDYGWSLYFANPLNRTNTSSIFQQEYWFPTMIVGEADWAYFDKPDVCP</sequence>
<protein>
    <submittedName>
        <fullName evidence="2">Uncharacterized protein</fullName>
    </submittedName>
</protein>
<reference evidence="2 3" key="1">
    <citation type="journal article" date="2017" name="Curr. Biol.">
        <title>Genome architecture and evolution of a unichromosomal asexual nematode.</title>
        <authorList>
            <person name="Fradin H."/>
            <person name="Zegar C."/>
            <person name="Gutwein M."/>
            <person name="Lucas J."/>
            <person name="Kovtun M."/>
            <person name="Corcoran D."/>
            <person name="Baugh L.R."/>
            <person name="Kiontke K."/>
            <person name="Gunsalus K."/>
            <person name="Fitch D.H."/>
            <person name="Piano F."/>
        </authorList>
    </citation>
    <scope>NUCLEOTIDE SEQUENCE [LARGE SCALE GENOMIC DNA]</scope>
    <source>
        <strain evidence="2">PF1309</strain>
    </source>
</reference>
<evidence type="ECO:0000313" key="2">
    <source>
        <dbReference type="EMBL" id="PAV77413.1"/>
    </source>
</evidence>
<keyword evidence="1" id="KW-1133">Transmembrane helix</keyword>
<dbReference type="EMBL" id="LIAE01007706">
    <property type="protein sequence ID" value="PAV77413.1"/>
    <property type="molecule type" value="Genomic_DNA"/>
</dbReference>
<organism evidence="2 3">
    <name type="scientific">Diploscapter pachys</name>
    <dbReference type="NCBI Taxonomy" id="2018661"/>
    <lineage>
        <taxon>Eukaryota</taxon>
        <taxon>Metazoa</taxon>
        <taxon>Ecdysozoa</taxon>
        <taxon>Nematoda</taxon>
        <taxon>Chromadorea</taxon>
        <taxon>Rhabditida</taxon>
        <taxon>Rhabditina</taxon>
        <taxon>Rhabditomorpha</taxon>
        <taxon>Rhabditoidea</taxon>
        <taxon>Rhabditidae</taxon>
        <taxon>Diploscapter</taxon>
    </lineage>
</organism>
<comment type="caution">
    <text evidence="2">The sequence shown here is derived from an EMBL/GenBank/DDBJ whole genome shotgun (WGS) entry which is preliminary data.</text>
</comment>
<dbReference type="OrthoDB" id="5868009at2759"/>
<gene>
    <name evidence="2" type="ORF">WR25_16180</name>
</gene>
<dbReference type="Proteomes" id="UP000218231">
    <property type="component" value="Unassembled WGS sequence"/>
</dbReference>
<keyword evidence="1" id="KW-0472">Membrane</keyword>
<feature type="transmembrane region" description="Helical" evidence="1">
    <location>
        <begin position="41"/>
        <end position="64"/>
    </location>
</feature>